<dbReference type="GO" id="GO:0030692">
    <property type="term" value="C:Noc4p-Nop14p complex"/>
    <property type="evidence" value="ECO:0007669"/>
    <property type="project" value="TreeGrafter"/>
</dbReference>
<dbReference type="OrthoDB" id="10263185at2759"/>
<keyword evidence="3" id="KW-1133">Transmembrane helix</keyword>
<evidence type="ECO:0000256" key="2">
    <source>
        <dbReference type="SAM" id="MobiDB-lite"/>
    </source>
</evidence>
<dbReference type="PANTHER" id="PTHR12455">
    <property type="entry name" value="NUCLEOLAR COMPLEX PROTEIN 4"/>
    <property type="match status" value="1"/>
</dbReference>
<dbReference type="InterPro" id="IPR027193">
    <property type="entry name" value="Noc4"/>
</dbReference>
<dbReference type="Proteomes" id="UP000590412">
    <property type="component" value="Unassembled WGS sequence"/>
</dbReference>
<reference evidence="5" key="1">
    <citation type="submission" date="2020-03" db="EMBL/GenBank/DDBJ databases">
        <title>FDA dAtabase for Regulatory Grade micrObial Sequences (FDA-ARGOS): Supporting development and validation of Infectious Disease Dx tests.</title>
        <authorList>
            <person name="Campos J."/>
            <person name="Goldberg B."/>
            <person name="Tallon L."/>
            <person name="Sadzewicz L."/>
            <person name="Vavikolanu K."/>
            <person name="Mehta A."/>
            <person name="Aluvathingal J."/>
            <person name="Nadendla S."/>
            <person name="Nandy P."/>
            <person name="Geyer C."/>
            <person name="Yan Y."/>
            <person name="Sichtig H."/>
        </authorList>
    </citation>
    <scope>NUCLEOTIDE SEQUENCE [LARGE SCALE GENOMIC DNA]</scope>
    <source>
        <strain evidence="5">FDAARGOS_652</strain>
    </source>
</reference>
<evidence type="ECO:0000256" key="3">
    <source>
        <dbReference type="SAM" id="Phobius"/>
    </source>
</evidence>
<dbReference type="InterPro" id="IPR005612">
    <property type="entry name" value="CCAAT-binding_factor"/>
</dbReference>
<name>A0A8X7NQD5_CANPA</name>
<dbReference type="GO" id="GO:0032040">
    <property type="term" value="C:small-subunit processome"/>
    <property type="evidence" value="ECO:0007669"/>
    <property type="project" value="TreeGrafter"/>
</dbReference>
<sequence>MPPKRKPSQKSETNKQKRHKDELTVLSLEDVTSLGEQIRDASKFNNFITLLSLLQRIPSTFMEKEVTDTEKMGRHILLTLFERFEALFKEGMMVGSKKHNEKQRLVVNWLADKYKAFKSTILKMLSTDLSYETSLQLDSMEVFLNLIKLESQTLEKQFPKKTYQLFLEAILHSNIGKVLPDGSSNNFIVMDFADTFKHHWDLQFYFFDNLNEVLCSWKDDLSEKELQRIFANFVTIIRNGLQFHSEDLENENTLVVKDILPSTIYKHNKFKSHFQKCVLSLLSYPLSSSQYKLILSILHKRIIPYMSQPQSLMDFLTDAYNLQDDLIIPILSLNSLYELMKSYNLEYPDFYSKLYSLLRPELFYTRYRSRFFRLCDLFLSSTHLSANLVASFIKKLARLSLTSSASGVVIIIPFIYNLLKRHPTCMIMLHNTDDNAQVGDPFDNLETNPLNTQAIKSSLWELETLMRHYHPNIATLAKIFGEPFRKPNYNMEDFLDWSYQSLLETEKSRRYKSQAALEFETFDGVLSEKDKEGNYLLQGWNL</sequence>
<evidence type="ECO:0000256" key="1">
    <source>
        <dbReference type="ARBA" id="ARBA00007797"/>
    </source>
</evidence>
<comment type="caution">
    <text evidence="5">The sequence shown here is derived from an EMBL/GenBank/DDBJ whole genome shotgun (WGS) entry which is preliminary data.</text>
</comment>
<dbReference type="Pfam" id="PF03914">
    <property type="entry name" value="CBF"/>
    <property type="match status" value="1"/>
</dbReference>
<keyword evidence="3" id="KW-0472">Membrane</keyword>
<keyword evidence="3" id="KW-0812">Transmembrane</keyword>
<gene>
    <name evidence="5" type="ORF">FOB60_001995</name>
</gene>
<feature type="transmembrane region" description="Helical" evidence="3">
    <location>
        <begin position="399"/>
        <end position="419"/>
    </location>
</feature>
<evidence type="ECO:0000259" key="4">
    <source>
        <dbReference type="Pfam" id="PF03914"/>
    </source>
</evidence>
<evidence type="ECO:0000313" key="5">
    <source>
        <dbReference type="EMBL" id="KAF6057440.1"/>
    </source>
</evidence>
<organism evidence="5 6">
    <name type="scientific">Candida parapsilosis</name>
    <name type="common">Yeast</name>
    <dbReference type="NCBI Taxonomy" id="5480"/>
    <lineage>
        <taxon>Eukaryota</taxon>
        <taxon>Fungi</taxon>
        <taxon>Dikarya</taxon>
        <taxon>Ascomycota</taxon>
        <taxon>Saccharomycotina</taxon>
        <taxon>Pichiomycetes</taxon>
        <taxon>Debaryomycetaceae</taxon>
        <taxon>Candida/Lodderomyces clade</taxon>
        <taxon>Candida</taxon>
    </lineage>
</organism>
<dbReference type="AlphaFoldDB" id="A0A8X7NQD5"/>
<dbReference type="EMBL" id="JABWAB010000003">
    <property type="protein sequence ID" value="KAF6057440.1"/>
    <property type="molecule type" value="Genomic_DNA"/>
</dbReference>
<protein>
    <submittedName>
        <fullName evidence="5">CBF/Mak21 family protein</fullName>
    </submittedName>
</protein>
<dbReference type="GO" id="GO:0042254">
    <property type="term" value="P:ribosome biogenesis"/>
    <property type="evidence" value="ECO:0007669"/>
    <property type="project" value="InterPro"/>
</dbReference>
<proteinExistence type="inferred from homology"/>
<accession>A0A8X7NQD5</accession>
<comment type="similarity">
    <text evidence="1">Belongs to the CBF/MAK21 family.</text>
</comment>
<feature type="domain" description="CCAAT-binding factor" evidence="4">
    <location>
        <begin position="330"/>
        <end position="477"/>
    </location>
</feature>
<dbReference type="PANTHER" id="PTHR12455:SF0">
    <property type="entry name" value="NUCLEOLAR COMPLEX PROTEIN 4 HOMOLOG"/>
    <property type="match status" value="1"/>
</dbReference>
<evidence type="ECO:0000313" key="6">
    <source>
        <dbReference type="Proteomes" id="UP000590412"/>
    </source>
</evidence>
<feature type="region of interest" description="Disordered" evidence="2">
    <location>
        <begin position="1"/>
        <end position="20"/>
    </location>
</feature>